<proteinExistence type="inferred from homology"/>
<dbReference type="KEGG" id="vra:106757207"/>
<dbReference type="OrthoDB" id="270763at2759"/>
<comment type="similarity">
    <text evidence="2">Belongs to the universal ribosomal protein uL29 family.</text>
</comment>
<evidence type="ECO:0000313" key="7">
    <source>
        <dbReference type="Proteomes" id="UP000087766"/>
    </source>
</evidence>
<reference evidence="8 9" key="2">
    <citation type="submission" date="2025-04" db="UniProtKB">
        <authorList>
            <consortium name="RefSeq"/>
        </authorList>
    </citation>
    <scope>IDENTIFICATION</scope>
    <source>
        <tissue evidence="8 9">Leaf</tissue>
    </source>
</reference>
<evidence type="ECO:0000256" key="1">
    <source>
        <dbReference type="ARBA" id="ARBA00004173"/>
    </source>
</evidence>
<dbReference type="PANTHER" id="PTHR21183">
    <property type="entry name" value="RIBOSOMAL PROTEIN L47, MITOCHONDRIAL-RELATED"/>
    <property type="match status" value="1"/>
</dbReference>
<dbReference type="InterPro" id="IPR001854">
    <property type="entry name" value="Ribosomal_uL29"/>
</dbReference>
<evidence type="ECO:0000313" key="8">
    <source>
        <dbReference type="RefSeq" id="XP_014495313.1"/>
    </source>
</evidence>
<dbReference type="RefSeq" id="XP_014495313.1">
    <property type="nucleotide sequence ID" value="XM_014639827.2"/>
</dbReference>
<dbReference type="GeneID" id="106757207"/>
<evidence type="ECO:0000256" key="3">
    <source>
        <dbReference type="ARBA" id="ARBA00022980"/>
    </source>
</evidence>
<dbReference type="InterPro" id="IPR010729">
    <property type="entry name" value="Ribosomal_uL29_mit"/>
</dbReference>
<keyword evidence="5" id="KW-0687">Ribonucleoprotein</keyword>
<accession>A0A1S3TNI1</accession>
<dbReference type="RefSeq" id="XP_014495314.1">
    <property type="nucleotide sequence ID" value="XM_014639828.2"/>
</dbReference>
<dbReference type="SUPFAM" id="SSF46561">
    <property type="entry name" value="Ribosomal protein L29 (L29p)"/>
    <property type="match status" value="1"/>
</dbReference>
<dbReference type="STRING" id="3916.A0A1S3TNI1"/>
<dbReference type="GO" id="GO:0003735">
    <property type="term" value="F:structural constituent of ribosome"/>
    <property type="evidence" value="ECO:0007669"/>
    <property type="project" value="InterPro"/>
</dbReference>
<keyword evidence="7" id="KW-1185">Reference proteome</keyword>
<organism evidence="7 9">
    <name type="scientific">Vigna radiata var. radiata</name>
    <name type="common">Mung bean</name>
    <name type="synonym">Phaseolus aureus</name>
    <dbReference type="NCBI Taxonomy" id="3916"/>
    <lineage>
        <taxon>Eukaryota</taxon>
        <taxon>Viridiplantae</taxon>
        <taxon>Streptophyta</taxon>
        <taxon>Embryophyta</taxon>
        <taxon>Tracheophyta</taxon>
        <taxon>Spermatophyta</taxon>
        <taxon>Magnoliopsida</taxon>
        <taxon>eudicotyledons</taxon>
        <taxon>Gunneridae</taxon>
        <taxon>Pentapetalae</taxon>
        <taxon>rosids</taxon>
        <taxon>fabids</taxon>
        <taxon>Fabales</taxon>
        <taxon>Fabaceae</taxon>
        <taxon>Papilionoideae</taxon>
        <taxon>50 kb inversion clade</taxon>
        <taxon>NPAAA clade</taxon>
        <taxon>indigoferoid/millettioid clade</taxon>
        <taxon>Phaseoleae</taxon>
        <taxon>Vigna</taxon>
    </lineage>
</organism>
<dbReference type="InterPro" id="IPR038340">
    <property type="entry name" value="MRP-L47_sf"/>
</dbReference>
<protein>
    <recommendedName>
        <fullName evidence="6">Large ribosomal subunit protein uL29m</fullName>
    </recommendedName>
</protein>
<dbReference type="Proteomes" id="UP000087766">
    <property type="component" value="Chromosome 3"/>
</dbReference>
<keyword evidence="4" id="KW-0496">Mitochondrion</keyword>
<comment type="subcellular location">
    <subcellularLocation>
        <location evidence="1">Mitochondrion</location>
    </subcellularLocation>
</comment>
<dbReference type="AlphaFoldDB" id="A0A1S3TNI1"/>
<dbReference type="CDD" id="cd00427">
    <property type="entry name" value="Ribosomal_L29_HIP"/>
    <property type="match status" value="1"/>
</dbReference>
<keyword evidence="3 8" id="KW-0689">Ribosomal protein</keyword>
<evidence type="ECO:0000256" key="6">
    <source>
        <dbReference type="ARBA" id="ARBA00035289"/>
    </source>
</evidence>
<evidence type="ECO:0000256" key="5">
    <source>
        <dbReference type="ARBA" id="ARBA00023274"/>
    </source>
</evidence>
<dbReference type="GO" id="GO:0032543">
    <property type="term" value="P:mitochondrial translation"/>
    <property type="evidence" value="ECO:0007669"/>
    <property type="project" value="TreeGrafter"/>
</dbReference>
<reference evidence="7" key="1">
    <citation type="journal article" date="2014" name="Nat. Commun.">
        <title>Genome sequence of mungbean and insights into evolution within Vigna species.</title>
        <authorList>
            <person name="Kang Y.J."/>
            <person name="Kim S.K."/>
            <person name="Kim M.Y."/>
            <person name="Lestari P."/>
            <person name="Kim K.H."/>
            <person name="Ha B.K."/>
            <person name="Jun T.H."/>
            <person name="Hwang W.J."/>
            <person name="Lee T."/>
            <person name="Lee J."/>
            <person name="Shim S."/>
            <person name="Yoon M.Y."/>
            <person name="Jang Y.E."/>
            <person name="Han K.S."/>
            <person name="Taeprayoon P."/>
            <person name="Yoon N."/>
            <person name="Somta P."/>
            <person name="Tanya P."/>
            <person name="Kim K.S."/>
            <person name="Gwag J.G."/>
            <person name="Moon J.K."/>
            <person name="Lee Y.H."/>
            <person name="Park B.S."/>
            <person name="Bombarely A."/>
            <person name="Doyle J.J."/>
            <person name="Jackson S.A."/>
            <person name="Schafleitner R."/>
            <person name="Srinives P."/>
            <person name="Varshney R.K."/>
            <person name="Lee S.H."/>
        </authorList>
    </citation>
    <scope>NUCLEOTIDE SEQUENCE [LARGE SCALE GENOMIC DNA]</scope>
    <source>
        <strain evidence="7">cv. VC1973A</strain>
    </source>
</reference>
<dbReference type="InterPro" id="IPR036049">
    <property type="entry name" value="Ribosomal_uL29_sf"/>
</dbReference>
<sequence length="142" mass="16617">MFLSRTLGRTLFSAAARSKHYTTAAPAGGREVRNPLQEFFEADRSPDDDKPVVYGRGWKASELRLKSWDDLHKLWYVLLKEKNMLMTQRQMLNAQNLRFPNPERIPKVRKSMCRIKQVLTERAIEEPDPRRSAEMKKMINAL</sequence>
<name>A0A1S3TNI1_VIGRR</name>
<evidence type="ECO:0000313" key="9">
    <source>
        <dbReference type="RefSeq" id="XP_014495314.1"/>
    </source>
</evidence>
<dbReference type="Gene3D" id="6.10.330.20">
    <property type="match status" value="1"/>
</dbReference>
<dbReference type="Pfam" id="PF06984">
    <property type="entry name" value="MRP-L47"/>
    <property type="match status" value="1"/>
</dbReference>
<evidence type="ECO:0000256" key="2">
    <source>
        <dbReference type="ARBA" id="ARBA00009254"/>
    </source>
</evidence>
<dbReference type="PANTHER" id="PTHR21183:SF18">
    <property type="entry name" value="LARGE RIBOSOMAL SUBUNIT PROTEIN UL29M"/>
    <property type="match status" value="1"/>
</dbReference>
<dbReference type="GO" id="GO:0005762">
    <property type="term" value="C:mitochondrial large ribosomal subunit"/>
    <property type="evidence" value="ECO:0007669"/>
    <property type="project" value="TreeGrafter"/>
</dbReference>
<gene>
    <name evidence="8 9" type="primary">LOC106757207</name>
</gene>
<evidence type="ECO:0000256" key="4">
    <source>
        <dbReference type="ARBA" id="ARBA00023128"/>
    </source>
</evidence>